<dbReference type="GO" id="GO:0006078">
    <property type="term" value="P:(1-&gt;6)-beta-D-glucan biosynthetic process"/>
    <property type="evidence" value="ECO:0007669"/>
    <property type="project" value="TreeGrafter"/>
</dbReference>
<evidence type="ECO:0000256" key="1">
    <source>
        <dbReference type="ARBA" id="ARBA00004606"/>
    </source>
</evidence>
<dbReference type="InParanoid" id="A0A5C3PUX9"/>
<keyword evidence="7" id="KW-0325">Glycoprotein</keyword>
<keyword evidence="6 10" id="KW-0472">Membrane</keyword>
<dbReference type="AlphaFoldDB" id="A0A5C3PUX9"/>
<gene>
    <name evidence="12" type="ORF">K466DRAFT_642828</name>
</gene>
<protein>
    <submittedName>
        <fullName evidence="12">Glycoside hydrolase family 16 protein</fullName>
    </submittedName>
</protein>
<dbReference type="GO" id="GO:0005789">
    <property type="term" value="C:endoplasmic reticulum membrane"/>
    <property type="evidence" value="ECO:0007669"/>
    <property type="project" value="TreeGrafter"/>
</dbReference>
<evidence type="ECO:0000256" key="10">
    <source>
        <dbReference type="SAM" id="Phobius"/>
    </source>
</evidence>
<evidence type="ECO:0000256" key="6">
    <source>
        <dbReference type="ARBA" id="ARBA00023136"/>
    </source>
</evidence>
<dbReference type="PROSITE" id="PS51762">
    <property type="entry name" value="GH16_2"/>
    <property type="match status" value="1"/>
</dbReference>
<dbReference type="InterPro" id="IPR013320">
    <property type="entry name" value="ConA-like_dom_sf"/>
</dbReference>
<organism evidence="12 13">
    <name type="scientific">Polyporus arcularius HHB13444</name>
    <dbReference type="NCBI Taxonomy" id="1314778"/>
    <lineage>
        <taxon>Eukaryota</taxon>
        <taxon>Fungi</taxon>
        <taxon>Dikarya</taxon>
        <taxon>Basidiomycota</taxon>
        <taxon>Agaricomycotina</taxon>
        <taxon>Agaricomycetes</taxon>
        <taxon>Polyporales</taxon>
        <taxon>Polyporaceae</taxon>
        <taxon>Polyporus</taxon>
    </lineage>
</organism>
<evidence type="ECO:0000256" key="5">
    <source>
        <dbReference type="ARBA" id="ARBA00022989"/>
    </source>
</evidence>
<dbReference type="GO" id="GO:0015926">
    <property type="term" value="F:glucosidase activity"/>
    <property type="evidence" value="ECO:0007669"/>
    <property type="project" value="TreeGrafter"/>
</dbReference>
<reference evidence="12 13" key="1">
    <citation type="journal article" date="2019" name="Nat. Ecol. Evol.">
        <title>Megaphylogeny resolves global patterns of mushroom evolution.</title>
        <authorList>
            <person name="Varga T."/>
            <person name="Krizsan K."/>
            <person name="Foldi C."/>
            <person name="Dima B."/>
            <person name="Sanchez-Garcia M."/>
            <person name="Sanchez-Ramirez S."/>
            <person name="Szollosi G.J."/>
            <person name="Szarkandi J.G."/>
            <person name="Papp V."/>
            <person name="Albert L."/>
            <person name="Andreopoulos W."/>
            <person name="Angelini C."/>
            <person name="Antonin V."/>
            <person name="Barry K.W."/>
            <person name="Bougher N.L."/>
            <person name="Buchanan P."/>
            <person name="Buyck B."/>
            <person name="Bense V."/>
            <person name="Catcheside P."/>
            <person name="Chovatia M."/>
            <person name="Cooper J."/>
            <person name="Damon W."/>
            <person name="Desjardin D."/>
            <person name="Finy P."/>
            <person name="Geml J."/>
            <person name="Haridas S."/>
            <person name="Hughes K."/>
            <person name="Justo A."/>
            <person name="Karasinski D."/>
            <person name="Kautmanova I."/>
            <person name="Kiss B."/>
            <person name="Kocsube S."/>
            <person name="Kotiranta H."/>
            <person name="LaButti K.M."/>
            <person name="Lechner B.E."/>
            <person name="Liimatainen K."/>
            <person name="Lipzen A."/>
            <person name="Lukacs Z."/>
            <person name="Mihaltcheva S."/>
            <person name="Morgado L.N."/>
            <person name="Niskanen T."/>
            <person name="Noordeloos M.E."/>
            <person name="Ohm R.A."/>
            <person name="Ortiz-Santana B."/>
            <person name="Ovrebo C."/>
            <person name="Racz N."/>
            <person name="Riley R."/>
            <person name="Savchenko A."/>
            <person name="Shiryaev A."/>
            <person name="Soop K."/>
            <person name="Spirin V."/>
            <person name="Szebenyi C."/>
            <person name="Tomsovsky M."/>
            <person name="Tulloss R.E."/>
            <person name="Uehling J."/>
            <person name="Grigoriev I.V."/>
            <person name="Vagvolgyi C."/>
            <person name="Papp T."/>
            <person name="Martin F.M."/>
            <person name="Miettinen O."/>
            <person name="Hibbett D.S."/>
            <person name="Nagy L.G."/>
        </authorList>
    </citation>
    <scope>NUCLEOTIDE SEQUENCE [LARGE SCALE GENOMIC DNA]</scope>
    <source>
        <strain evidence="12 13">HHB13444</strain>
    </source>
</reference>
<name>A0A5C3PUX9_9APHY</name>
<evidence type="ECO:0000313" key="12">
    <source>
        <dbReference type="EMBL" id="TFK93496.1"/>
    </source>
</evidence>
<comment type="subcellular location">
    <subcellularLocation>
        <location evidence="1">Membrane</location>
        <topology evidence="1">Single-pass type II membrane protein</topology>
    </subcellularLocation>
</comment>
<keyword evidence="12" id="KW-0378">Hydrolase</keyword>
<dbReference type="Gene3D" id="2.60.120.200">
    <property type="match status" value="2"/>
</dbReference>
<dbReference type="FunCoup" id="A0A5C3PUX9">
    <property type="interactions" value="73"/>
</dbReference>
<evidence type="ECO:0000256" key="2">
    <source>
        <dbReference type="ARBA" id="ARBA00010962"/>
    </source>
</evidence>
<evidence type="ECO:0000313" key="13">
    <source>
        <dbReference type="Proteomes" id="UP000308197"/>
    </source>
</evidence>
<dbReference type="FunFam" id="2.60.120.200:FF:000135">
    <property type="entry name" value="Related to KRE6-glucan synthase subunit"/>
    <property type="match status" value="1"/>
</dbReference>
<evidence type="ECO:0000256" key="9">
    <source>
        <dbReference type="SAM" id="MobiDB-lite"/>
    </source>
</evidence>
<dbReference type="SUPFAM" id="SSF49899">
    <property type="entry name" value="Concanavalin A-like lectins/glucanases"/>
    <property type="match status" value="1"/>
</dbReference>
<dbReference type="PANTHER" id="PTHR31361">
    <property type="entry name" value="BETA-GLUCAN SYNTHESIS-ASSOCIATED PROTEIN KRE6-RELATED"/>
    <property type="match status" value="1"/>
</dbReference>
<dbReference type="PANTHER" id="PTHR31361:SF1">
    <property type="entry name" value="BETA-GLUCAN SYNTHESIS-ASSOCIATED PROTEIN KRE6-RELATED"/>
    <property type="match status" value="1"/>
</dbReference>
<evidence type="ECO:0000256" key="7">
    <source>
        <dbReference type="ARBA" id="ARBA00023180"/>
    </source>
</evidence>
<dbReference type="EMBL" id="ML210981">
    <property type="protein sequence ID" value="TFK93496.1"/>
    <property type="molecule type" value="Genomic_DNA"/>
</dbReference>
<keyword evidence="4" id="KW-0735">Signal-anchor</keyword>
<feature type="transmembrane region" description="Helical" evidence="10">
    <location>
        <begin position="97"/>
        <end position="120"/>
    </location>
</feature>
<keyword evidence="13" id="KW-1185">Reference proteome</keyword>
<comment type="similarity">
    <text evidence="2">Belongs to the SKN1/KRE6 family.</text>
</comment>
<evidence type="ECO:0000256" key="8">
    <source>
        <dbReference type="ARBA" id="ARBA00023316"/>
    </source>
</evidence>
<proteinExistence type="inferred from homology"/>
<feature type="region of interest" description="Disordered" evidence="9">
    <location>
        <begin position="1"/>
        <end position="91"/>
    </location>
</feature>
<dbReference type="Pfam" id="PF03935">
    <property type="entry name" value="SKN1_KRE6_Sbg1"/>
    <property type="match status" value="1"/>
</dbReference>
<keyword evidence="3 10" id="KW-0812">Transmembrane</keyword>
<sequence length="587" mass="64570">MNSSANLLAVQPERGNFPPQAAYARTPQPRFLRAQSSHSSLASVNDASHPSISDKYVLPLNPNYTDGPEADDKLHNPDPKRDHKSDKGGSVMTGRGLMNLGCIFILAAGIVALFGGYPIVTYFTKPKLTTMGGFNFGGINASGQVPDIPGNWGLIDKDTPEEVKWKEDYVTGQKWQLVFSDEFNTDGRTFYPGDDPYWEAVDLHYWPTGNKEWYDPEAITTGNGSLVITLSKKPNHGLDYTGGMMQTWNKFCFTGGLVETSVQLPGFNNIRGLWPAIWAMGNLGRAGYGATTDGTWPYTYDACDVGTTPNQTLNGLPVAALSDNDKGHGGSLSYQPGQRLSRCTCPGESHPGPIDENGEYVGRAAPEIDMFEAQIGGVPGGGEVGAVSQSGQWAPYNYQYNWLNTTDNLILGDDTRSKVNSYKGGVYQQATSVVTKTNQEAYEFSGGQYSVYGFQYKPGFGDAYISWITDGQLAWTIRQPGMGPDTVAEISDRPVPQEPLYLIMNLGISEQFGFVDYDNLVFPTAMRVDWIRVYQDPNDINIGCDPEKFPTKSYIESFPEAYANPNLTTWVDDYKQPFPKNKYLGDC</sequence>
<dbReference type="InterPro" id="IPR005629">
    <property type="entry name" value="Skn1/Kre6/Sbg1"/>
</dbReference>
<dbReference type="InterPro" id="IPR000757">
    <property type="entry name" value="Beta-glucanase-like"/>
</dbReference>
<dbReference type="GO" id="GO:0031505">
    <property type="term" value="P:fungal-type cell wall organization"/>
    <property type="evidence" value="ECO:0007669"/>
    <property type="project" value="TreeGrafter"/>
</dbReference>
<dbReference type="Proteomes" id="UP000308197">
    <property type="component" value="Unassembled WGS sequence"/>
</dbReference>
<keyword evidence="8" id="KW-0961">Cell wall biogenesis/degradation</keyword>
<accession>A0A5C3PUX9</accession>
<evidence type="ECO:0000256" key="3">
    <source>
        <dbReference type="ARBA" id="ARBA00022692"/>
    </source>
</evidence>
<feature type="domain" description="GH16" evidence="11">
    <location>
        <begin position="163"/>
        <end position="539"/>
    </location>
</feature>
<dbReference type="STRING" id="1314778.A0A5C3PUX9"/>
<evidence type="ECO:0000259" key="11">
    <source>
        <dbReference type="PROSITE" id="PS51762"/>
    </source>
</evidence>
<feature type="compositionally biased region" description="Basic and acidic residues" evidence="9">
    <location>
        <begin position="70"/>
        <end position="87"/>
    </location>
</feature>
<keyword evidence="5 10" id="KW-1133">Transmembrane helix</keyword>
<evidence type="ECO:0000256" key="4">
    <source>
        <dbReference type="ARBA" id="ARBA00022968"/>
    </source>
</evidence>
<feature type="compositionally biased region" description="Polar residues" evidence="9">
    <location>
        <begin position="34"/>
        <end position="51"/>
    </location>
</feature>
<dbReference type="GO" id="GO:0005886">
    <property type="term" value="C:plasma membrane"/>
    <property type="evidence" value="ECO:0007669"/>
    <property type="project" value="TreeGrafter"/>
</dbReference>